<dbReference type="PANTHER" id="PTHR33154">
    <property type="entry name" value="TRANSCRIPTIONAL REGULATOR, ARSR FAMILY"/>
    <property type="match status" value="1"/>
</dbReference>
<accession>A0A4R9B897</accession>
<dbReference type="Gene3D" id="1.10.10.10">
    <property type="entry name" value="Winged helix-like DNA-binding domain superfamily/Winged helix DNA-binding domain"/>
    <property type="match status" value="1"/>
</dbReference>
<dbReference type="PANTHER" id="PTHR33154:SF18">
    <property type="entry name" value="ARSENICAL RESISTANCE OPERON REPRESSOR"/>
    <property type="match status" value="1"/>
</dbReference>
<dbReference type="OrthoDB" id="7945987at2"/>
<dbReference type="InterPro" id="IPR036388">
    <property type="entry name" value="WH-like_DNA-bd_sf"/>
</dbReference>
<dbReference type="InterPro" id="IPR011991">
    <property type="entry name" value="ArsR-like_HTH"/>
</dbReference>
<evidence type="ECO:0000256" key="3">
    <source>
        <dbReference type="ARBA" id="ARBA00023163"/>
    </source>
</evidence>
<dbReference type="NCBIfam" id="NF033788">
    <property type="entry name" value="HTH_metalloreg"/>
    <property type="match status" value="1"/>
</dbReference>
<dbReference type="Proteomes" id="UP000298313">
    <property type="component" value="Unassembled WGS sequence"/>
</dbReference>
<dbReference type="GO" id="GO:0003677">
    <property type="term" value="F:DNA binding"/>
    <property type="evidence" value="ECO:0007669"/>
    <property type="project" value="UniProtKB-KW"/>
</dbReference>
<dbReference type="PRINTS" id="PR00778">
    <property type="entry name" value="HTHARSR"/>
</dbReference>
<dbReference type="EMBL" id="SOHH01000064">
    <property type="protein sequence ID" value="TFD77656.1"/>
    <property type="molecule type" value="Genomic_DNA"/>
</dbReference>
<feature type="domain" description="HTH arsR-type" evidence="4">
    <location>
        <begin position="18"/>
        <end position="108"/>
    </location>
</feature>
<dbReference type="SUPFAM" id="SSF46785">
    <property type="entry name" value="Winged helix' DNA-binding domain"/>
    <property type="match status" value="1"/>
</dbReference>
<dbReference type="RefSeq" id="WP_134523585.1">
    <property type="nucleotide sequence ID" value="NZ_SOHH01000064.1"/>
</dbReference>
<evidence type="ECO:0000259" key="4">
    <source>
        <dbReference type="PROSITE" id="PS50987"/>
    </source>
</evidence>
<dbReference type="GO" id="GO:0003700">
    <property type="term" value="F:DNA-binding transcription factor activity"/>
    <property type="evidence" value="ECO:0007669"/>
    <property type="project" value="InterPro"/>
</dbReference>
<reference evidence="5 6" key="1">
    <citation type="submission" date="2019-03" db="EMBL/GenBank/DDBJ databases">
        <title>Genomics of glacier-inhabiting Cryobacterium strains.</title>
        <authorList>
            <person name="Liu Q."/>
            <person name="Xin Y.-H."/>
        </authorList>
    </citation>
    <scope>NUCLEOTIDE SEQUENCE [LARGE SCALE GENOMIC DNA]</scope>
    <source>
        <strain evidence="5 6">Hh4</strain>
    </source>
</reference>
<dbReference type="Pfam" id="PF01022">
    <property type="entry name" value="HTH_5"/>
    <property type="match status" value="1"/>
</dbReference>
<keyword evidence="6" id="KW-1185">Reference proteome</keyword>
<dbReference type="CDD" id="cd00090">
    <property type="entry name" value="HTH_ARSR"/>
    <property type="match status" value="1"/>
</dbReference>
<dbReference type="InterPro" id="IPR036390">
    <property type="entry name" value="WH_DNA-bd_sf"/>
</dbReference>
<evidence type="ECO:0000313" key="6">
    <source>
        <dbReference type="Proteomes" id="UP000298313"/>
    </source>
</evidence>
<keyword evidence="1" id="KW-0805">Transcription regulation</keyword>
<evidence type="ECO:0000313" key="5">
    <source>
        <dbReference type="EMBL" id="TFD77656.1"/>
    </source>
</evidence>
<evidence type="ECO:0000256" key="1">
    <source>
        <dbReference type="ARBA" id="ARBA00023015"/>
    </source>
</evidence>
<dbReference type="PROSITE" id="PS50987">
    <property type="entry name" value="HTH_ARSR_2"/>
    <property type="match status" value="1"/>
</dbReference>
<keyword evidence="2" id="KW-0238">DNA-binding</keyword>
<sequence>MVASRFGQDYPEPARSVLDRDAAEVLAKTLRAIADPTRLQLLSMMHGSPEGEATVGDLADRLGLRQPTVSHHLRIMIDDGLLVREQRGRNVWYAISPDRRSAIADLLS</sequence>
<proteinExistence type="predicted"/>
<protein>
    <submittedName>
        <fullName evidence="5">ArsR family transcriptional regulator</fullName>
    </submittedName>
</protein>
<name>A0A4R9B897_9MICO</name>
<dbReference type="SMART" id="SM00418">
    <property type="entry name" value="HTH_ARSR"/>
    <property type="match status" value="1"/>
</dbReference>
<dbReference type="InterPro" id="IPR001845">
    <property type="entry name" value="HTH_ArsR_DNA-bd_dom"/>
</dbReference>
<evidence type="ECO:0000256" key="2">
    <source>
        <dbReference type="ARBA" id="ARBA00023125"/>
    </source>
</evidence>
<dbReference type="AlphaFoldDB" id="A0A4R9B897"/>
<organism evidence="5 6">
    <name type="scientific">Cryobacterium fucosi</name>
    <dbReference type="NCBI Taxonomy" id="1259157"/>
    <lineage>
        <taxon>Bacteria</taxon>
        <taxon>Bacillati</taxon>
        <taxon>Actinomycetota</taxon>
        <taxon>Actinomycetes</taxon>
        <taxon>Micrococcales</taxon>
        <taxon>Microbacteriaceae</taxon>
        <taxon>Cryobacterium</taxon>
    </lineage>
</organism>
<keyword evidence="3" id="KW-0804">Transcription</keyword>
<comment type="caution">
    <text evidence="5">The sequence shown here is derived from an EMBL/GenBank/DDBJ whole genome shotgun (WGS) entry which is preliminary data.</text>
</comment>
<dbReference type="InterPro" id="IPR051081">
    <property type="entry name" value="HTH_MetalResp_TranReg"/>
</dbReference>
<gene>
    <name evidence="5" type="ORF">E3T48_08230</name>
</gene>